<evidence type="ECO:0000256" key="1">
    <source>
        <dbReference type="SAM" id="MobiDB-lite"/>
    </source>
</evidence>
<accession>A0A6G1ES05</accession>
<keyword evidence="3" id="KW-1185">Reference proteome</keyword>
<proteinExistence type="predicted"/>
<dbReference type="EMBL" id="SPHZ02000003">
    <property type="protein sequence ID" value="KAF0927352.1"/>
    <property type="molecule type" value="Genomic_DNA"/>
</dbReference>
<gene>
    <name evidence="2" type="ORF">E2562_031965</name>
</gene>
<feature type="region of interest" description="Disordered" evidence="1">
    <location>
        <begin position="71"/>
        <end position="98"/>
    </location>
</feature>
<sequence length="148" mass="16010">MPEGVVELGQVLPMAEGNIEAGRQGCRWMWGRCTEVAGQGAATMRGEVCGRGWSTGRAADEESIVVGGVKHYRERDGGGGPSGGGEKEVGGGELVSRDTQNSAPWIKMSEMTKVDLVQRTFLLLFCFLLPFIELKNSGREKSGRRRAH</sequence>
<reference evidence="2 3" key="1">
    <citation type="submission" date="2019-11" db="EMBL/GenBank/DDBJ databases">
        <title>Whole genome sequence of Oryza granulata.</title>
        <authorList>
            <person name="Li W."/>
        </authorList>
    </citation>
    <scope>NUCLEOTIDE SEQUENCE [LARGE SCALE GENOMIC DNA]</scope>
    <source>
        <strain evidence="3">cv. Menghai</strain>
        <tissue evidence="2">Leaf</tissue>
    </source>
</reference>
<name>A0A6G1ES05_9ORYZ</name>
<organism evidence="2 3">
    <name type="scientific">Oryza meyeriana var. granulata</name>
    <dbReference type="NCBI Taxonomy" id="110450"/>
    <lineage>
        <taxon>Eukaryota</taxon>
        <taxon>Viridiplantae</taxon>
        <taxon>Streptophyta</taxon>
        <taxon>Embryophyta</taxon>
        <taxon>Tracheophyta</taxon>
        <taxon>Spermatophyta</taxon>
        <taxon>Magnoliopsida</taxon>
        <taxon>Liliopsida</taxon>
        <taxon>Poales</taxon>
        <taxon>Poaceae</taxon>
        <taxon>BOP clade</taxon>
        <taxon>Oryzoideae</taxon>
        <taxon>Oryzeae</taxon>
        <taxon>Oryzinae</taxon>
        <taxon>Oryza</taxon>
        <taxon>Oryza meyeriana</taxon>
    </lineage>
</organism>
<comment type="caution">
    <text evidence="2">The sequence shown here is derived from an EMBL/GenBank/DDBJ whole genome shotgun (WGS) entry which is preliminary data.</text>
</comment>
<evidence type="ECO:0000313" key="3">
    <source>
        <dbReference type="Proteomes" id="UP000479710"/>
    </source>
</evidence>
<dbReference type="AlphaFoldDB" id="A0A6G1ES05"/>
<evidence type="ECO:0000313" key="2">
    <source>
        <dbReference type="EMBL" id="KAF0927352.1"/>
    </source>
</evidence>
<dbReference type="Proteomes" id="UP000479710">
    <property type="component" value="Unassembled WGS sequence"/>
</dbReference>
<protein>
    <submittedName>
        <fullName evidence="2">Uncharacterized protein</fullName>
    </submittedName>
</protein>